<evidence type="ECO:0000256" key="1">
    <source>
        <dbReference type="SAM" id="MobiDB-lite"/>
    </source>
</evidence>
<dbReference type="AlphaFoldDB" id="A0A5A7SNL3"/>
<proteinExistence type="predicted"/>
<dbReference type="Proteomes" id="UP000321393">
    <property type="component" value="Unassembled WGS sequence"/>
</dbReference>
<protein>
    <submittedName>
        <fullName evidence="2">CASP-like protein 4A1</fullName>
    </submittedName>
</protein>
<dbReference type="EMBL" id="SSTE01022985">
    <property type="protein sequence ID" value="KAA0026045.1"/>
    <property type="molecule type" value="Genomic_DNA"/>
</dbReference>
<comment type="caution">
    <text evidence="2">The sequence shown here is derived from an EMBL/GenBank/DDBJ whole genome shotgun (WGS) entry which is preliminary data.</text>
</comment>
<feature type="compositionally biased region" description="Polar residues" evidence="1">
    <location>
        <begin position="30"/>
        <end position="43"/>
    </location>
</feature>
<sequence>MQPLLRQEQSHHNHSDEGKNDNKSHLHLSAYSSPPHSLSTSKDLSSPLYSLSISSDFSNHTCHSRENSFIDDTLSITSLHNLPPSASPLILVAANCAQPSEPIFVTKVDTEI</sequence>
<evidence type="ECO:0000313" key="3">
    <source>
        <dbReference type="Proteomes" id="UP000321393"/>
    </source>
</evidence>
<gene>
    <name evidence="2" type="ORF">E6C27_scaffold581G00310</name>
</gene>
<reference evidence="2 3" key="1">
    <citation type="submission" date="2019-08" db="EMBL/GenBank/DDBJ databases">
        <title>Draft genome sequences of two oriental melons (Cucumis melo L. var makuwa).</title>
        <authorList>
            <person name="Kwon S.-Y."/>
        </authorList>
    </citation>
    <scope>NUCLEOTIDE SEQUENCE [LARGE SCALE GENOMIC DNA]</scope>
    <source>
        <strain evidence="3">cv. SW 3</strain>
        <tissue evidence="2">Leaf</tissue>
    </source>
</reference>
<accession>A0A5A7SNL3</accession>
<evidence type="ECO:0000313" key="2">
    <source>
        <dbReference type="EMBL" id="KAA0026045.1"/>
    </source>
</evidence>
<name>A0A5A7SNL3_CUCMM</name>
<feature type="compositionally biased region" description="Basic and acidic residues" evidence="1">
    <location>
        <begin position="8"/>
        <end position="24"/>
    </location>
</feature>
<feature type="region of interest" description="Disordered" evidence="1">
    <location>
        <begin position="1"/>
        <end position="45"/>
    </location>
</feature>
<organism evidence="2 3">
    <name type="scientific">Cucumis melo var. makuwa</name>
    <name type="common">Oriental melon</name>
    <dbReference type="NCBI Taxonomy" id="1194695"/>
    <lineage>
        <taxon>Eukaryota</taxon>
        <taxon>Viridiplantae</taxon>
        <taxon>Streptophyta</taxon>
        <taxon>Embryophyta</taxon>
        <taxon>Tracheophyta</taxon>
        <taxon>Spermatophyta</taxon>
        <taxon>Magnoliopsida</taxon>
        <taxon>eudicotyledons</taxon>
        <taxon>Gunneridae</taxon>
        <taxon>Pentapetalae</taxon>
        <taxon>rosids</taxon>
        <taxon>fabids</taxon>
        <taxon>Cucurbitales</taxon>
        <taxon>Cucurbitaceae</taxon>
        <taxon>Benincaseae</taxon>
        <taxon>Cucumis</taxon>
    </lineage>
</organism>